<keyword evidence="2" id="KW-1185">Reference proteome</keyword>
<protein>
    <submittedName>
        <fullName evidence="1">Uncharacterized protein</fullName>
    </submittedName>
</protein>
<evidence type="ECO:0000313" key="2">
    <source>
        <dbReference type="Proteomes" id="UP000652761"/>
    </source>
</evidence>
<reference evidence="1" key="1">
    <citation type="submission" date="2017-07" db="EMBL/GenBank/DDBJ databases">
        <title>Taro Niue Genome Assembly and Annotation.</title>
        <authorList>
            <person name="Atibalentja N."/>
            <person name="Keating K."/>
            <person name="Fields C.J."/>
        </authorList>
    </citation>
    <scope>NUCLEOTIDE SEQUENCE</scope>
    <source>
        <strain evidence="1">Niue_2</strain>
        <tissue evidence="1">Leaf</tissue>
    </source>
</reference>
<accession>A0A843XSG3</accession>
<evidence type="ECO:0000313" key="1">
    <source>
        <dbReference type="EMBL" id="MQM21815.1"/>
    </source>
</evidence>
<name>A0A843XSG3_COLES</name>
<organism evidence="1 2">
    <name type="scientific">Colocasia esculenta</name>
    <name type="common">Wild taro</name>
    <name type="synonym">Arum esculentum</name>
    <dbReference type="NCBI Taxonomy" id="4460"/>
    <lineage>
        <taxon>Eukaryota</taxon>
        <taxon>Viridiplantae</taxon>
        <taxon>Streptophyta</taxon>
        <taxon>Embryophyta</taxon>
        <taxon>Tracheophyta</taxon>
        <taxon>Spermatophyta</taxon>
        <taxon>Magnoliopsida</taxon>
        <taxon>Liliopsida</taxon>
        <taxon>Araceae</taxon>
        <taxon>Aroideae</taxon>
        <taxon>Colocasieae</taxon>
        <taxon>Colocasia</taxon>
    </lineage>
</organism>
<gene>
    <name evidence="1" type="ORF">Taro_054860</name>
</gene>
<dbReference type="AlphaFoldDB" id="A0A843XSG3"/>
<proteinExistence type="predicted"/>
<dbReference type="EMBL" id="NMUH01011617">
    <property type="protein sequence ID" value="MQM21815.1"/>
    <property type="molecule type" value="Genomic_DNA"/>
</dbReference>
<dbReference type="Proteomes" id="UP000652761">
    <property type="component" value="Unassembled WGS sequence"/>
</dbReference>
<comment type="caution">
    <text evidence="1">The sequence shown here is derived from an EMBL/GenBank/DDBJ whole genome shotgun (WGS) entry which is preliminary data.</text>
</comment>
<sequence length="136" mass="15488">MGSENATHQAIAFLGPVPATEREKDRRCGRRGPPVVVLVVLGELVLPRDMPQPSVVVWRLFRNASLVGYPRFFVSQTRVFVVLGVLSQYLCCTVEVCVVFLDTLTPVFELYVRLRERRQWDIDFLKLVLLSLVARS</sequence>